<dbReference type="Gene3D" id="3.60.15.10">
    <property type="entry name" value="Ribonuclease Z/Hydroxyacylglutathione hydrolase-like"/>
    <property type="match status" value="1"/>
</dbReference>
<comment type="caution">
    <text evidence="5">The sequence shown here is derived from an EMBL/GenBank/DDBJ whole genome shotgun (WGS) entry which is preliminary data.</text>
</comment>
<evidence type="ECO:0000313" key="5">
    <source>
        <dbReference type="EMBL" id="MCU6796347.1"/>
    </source>
</evidence>
<dbReference type="SUPFAM" id="SSF56281">
    <property type="entry name" value="Metallo-hydrolase/oxidoreductase"/>
    <property type="match status" value="1"/>
</dbReference>
<dbReference type="RefSeq" id="WP_262687174.1">
    <property type="nucleotide sequence ID" value="NZ_JAOQIO010000103.1"/>
</dbReference>
<gene>
    <name evidence="5" type="ORF">OB236_29915</name>
</gene>
<dbReference type="PANTHER" id="PTHR42951">
    <property type="entry name" value="METALLO-BETA-LACTAMASE DOMAIN-CONTAINING"/>
    <property type="match status" value="1"/>
</dbReference>
<dbReference type="Pfam" id="PF00753">
    <property type="entry name" value="Lactamase_B"/>
    <property type="match status" value="1"/>
</dbReference>
<dbReference type="InterPro" id="IPR036866">
    <property type="entry name" value="RibonucZ/Hydroxyglut_hydro"/>
</dbReference>
<accession>A0ABT2URA0</accession>
<keyword evidence="6" id="KW-1185">Reference proteome</keyword>
<comment type="function">
    <text evidence="2">Counteracts the endogenous Pycsar antiviral defense system. Phosphodiesterase that enables metal-dependent hydrolysis of host cyclic nucleotide Pycsar defense signals such as cCMP and cUMP.</text>
</comment>
<evidence type="ECO:0000259" key="4">
    <source>
        <dbReference type="SMART" id="SM00849"/>
    </source>
</evidence>
<dbReference type="Proteomes" id="UP001652445">
    <property type="component" value="Unassembled WGS sequence"/>
</dbReference>
<organism evidence="5 6">
    <name type="scientific">Paenibacillus baimaensis</name>
    <dbReference type="NCBI Taxonomy" id="2982185"/>
    <lineage>
        <taxon>Bacteria</taxon>
        <taxon>Bacillati</taxon>
        <taxon>Bacillota</taxon>
        <taxon>Bacilli</taxon>
        <taxon>Bacillales</taxon>
        <taxon>Paenibacillaceae</taxon>
        <taxon>Paenibacillus</taxon>
    </lineage>
</organism>
<name>A0ABT2URA0_9BACL</name>
<evidence type="ECO:0000313" key="6">
    <source>
        <dbReference type="Proteomes" id="UP001652445"/>
    </source>
</evidence>
<protein>
    <submittedName>
        <fullName evidence="5">MBL fold metallo-hydrolase</fullName>
    </submittedName>
</protein>
<proteinExistence type="predicted"/>
<dbReference type="PANTHER" id="PTHR42951:SF15">
    <property type="entry name" value="METALLO-BETA-LACTAMASE SUPERFAMILY PROTEIN"/>
    <property type="match status" value="1"/>
</dbReference>
<dbReference type="InterPro" id="IPR050855">
    <property type="entry name" value="NDM-1-like"/>
</dbReference>
<comment type="catalytic activity">
    <reaction evidence="3">
        <text>3',5'-cyclic UMP + H2O = UMP + H(+)</text>
        <dbReference type="Rhea" id="RHEA:70575"/>
        <dbReference type="ChEBI" id="CHEBI:15377"/>
        <dbReference type="ChEBI" id="CHEBI:15378"/>
        <dbReference type="ChEBI" id="CHEBI:57865"/>
        <dbReference type="ChEBI" id="CHEBI:184387"/>
    </reaction>
    <physiologicalReaction direction="left-to-right" evidence="3">
        <dbReference type="Rhea" id="RHEA:70576"/>
    </physiologicalReaction>
</comment>
<evidence type="ECO:0000256" key="3">
    <source>
        <dbReference type="ARBA" id="ARBA00048505"/>
    </source>
</evidence>
<evidence type="ECO:0000256" key="2">
    <source>
        <dbReference type="ARBA" id="ARBA00034301"/>
    </source>
</evidence>
<dbReference type="EMBL" id="JAOQIO010000103">
    <property type="protein sequence ID" value="MCU6796347.1"/>
    <property type="molecule type" value="Genomic_DNA"/>
</dbReference>
<feature type="domain" description="Metallo-beta-lactamase" evidence="4">
    <location>
        <begin position="22"/>
        <end position="231"/>
    </location>
</feature>
<comment type="catalytic activity">
    <reaction evidence="1">
        <text>3',5'-cyclic CMP + H2O = CMP + H(+)</text>
        <dbReference type="Rhea" id="RHEA:72675"/>
        <dbReference type="ChEBI" id="CHEBI:15377"/>
        <dbReference type="ChEBI" id="CHEBI:15378"/>
        <dbReference type="ChEBI" id="CHEBI:58003"/>
        <dbReference type="ChEBI" id="CHEBI:60377"/>
    </reaction>
    <physiologicalReaction direction="left-to-right" evidence="1">
        <dbReference type="Rhea" id="RHEA:72676"/>
    </physiologicalReaction>
</comment>
<evidence type="ECO:0000256" key="1">
    <source>
        <dbReference type="ARBA" id="ARBA00034221"/>
    </source>
</evidence>
<reference evidence="5 6" key="1">
    <citation type="submission" date="2022-09" db="EMBL/GenBank/DDBJ databases">
        <authorList>
            <person name="Han X.L."/>
            <person name="Wang Q."/>
            <person name="Lu T."/>
        </authorList>
    </citation>
    <scope>NUCLEOTIDE SEQUENCE [LARGE SCALE GENOMIC DNA]</scope>
    <source>
        <strain evidence="5 6">WQ 127069</strain>
    </source>
</reference>
<sequence length="252" mass="27817">MKIAAGIAMLEISAVVMGKLDTIYPTLLWDHQSAILVDTGYPGQLPKFREALEQEDVSWDRLNHIIITHQDIDHIGSLANILADSPQTITVSANKLEQPYIQGEKQLLKITPEAIELAVASLPAEVPLEWRKAFRSALENPPKAQVDNIIQNEQELPYCEGIIIIDTPGHTPGHISLYHKASKTLIAADALVVIDGQLQGPTPEHALDIRQAIQSLQKLESFDIQNVICYHGGLHQGNHINQRIKHLASVSV</sequence>
<dbReference type="CDD" id="cd07721">
    <property type="entry name" value="yflN-like_MBL-fold"/>
    <property type="match status" value="1"/>
</dbReference>
<dbReference type="InterPro" id="IPR001279">
    <property type="entry name" value="Metallo-B-lactamas"/>
</dbReference>
<dbReference type="SMART" id="SM00849">
    <property type="entry name" value="Lactamase_B"/>
    <property type="match status" value="1"/>
</dbReference>